<evidence type="ECO:0000313" key="2">
    <source>
        <dbReference type="EMBL" id="WMV30408.1"/>
    </source>
</evidence>
<dbReference type="Pfam" id="PF17921">
    <property type="entry name" value="Integrase_H2C2"/>
    <property type="match status" value="1"/>
</dbReference>
<keyword evidence="3" id="KW-1185">Reference proteome</keyword>
<accession>A0AAF0QXW7</accession>
<reference evidence="2" key="1">
    <citation type="submission" date="2023-08" db="EMBL/GenBank/DDBJ databases">
        <title>A de novo genome assembly of Solanum verrucosum Schlechtendal, a Mexican diploid species geographically isolated from the other diploid A-genome species in potato relatives.</title>
        <authorList>
            <person name="Hosaka K."/>
        </authorList>
    </citation>
    <scope>NUCLEOTIDE SEQUENCE</scope>
    <source>
        <tissue evidence="2">Young leaves</tissue>
    </source>
</reference>
<proteinExistence type="predicted"/>
<protein>
    <recommendedName>
        <fullName evidence="1">Integrase zinc-binding domain-containing protein</fullName>
    </recommendedName>
</protein>
<dbReference type="Gene3D" id="1.10.340.70">
    <property type="match status" value="1"/>
</dbReference>
<gene>
    <name evidence="2" type="ORF">MTR67_023793</name>
</gene>
<organism evidence="2 3">
    <name type="scientific">Solanum verrucosum</name>
    <dbReference type="NCBI Taxonomy" id="315347"/>
    <lineage>
        <taxon>Eukaryota</taxon>
        <taxon>Viridiplantae</taxon>
        <taxon>Streptophyta</taxon>
        <taxon>Embryophyta</taxon>
        <taxon>Tracheophyta</taxon>
        <taxon>Spermatophyta</taxon>
        <taxon>Magnoliopsida</taxon>
        <taxon>eudicotyledons</taxon>
        <taxon>Gunneridae</taxon>
        <taxon>Pentapetalae</taxon>
        <taxon>asterids</taxon>
        <taxon>lamiids</taxon>
        <taxon>Solanales</taxon>
        <taxon>Solanaceae</taxon>
        <taxon>Solanoideae</taxon>
        <taxon>Solaneae</taxon>
        <taxon>Solanum</taxon>
    </lineage>
</organism>
<dbReference type="EMBL" id="CP133616">
    <property type="protein sequence ID" value="WMV30408.1"/>
    <property type="molecule type" value="Genomic_DNA"/>
</dbReference>
<dbReference type="InterPro" id="IPR041588">
    <property type="entry name" value="Integrase_H2C2"/>
</dbReference>
<sequence length="91" mass="10374">EAIGNLHDKDSLAFDIAGDGVLRYGGRLCVPNVVGLQDQIMEEVHHSQYSIHTGSTKMYHDIKEIYWWHGMEKDIVEFVAHYPNVTTQGYP</sequence>
<name>A0AAF0QXW7_SOLVR</name>
<dbReference type="AlphaFoldDB" id="A0AAF0QXW7"/>
<dbReference type="Proteomes" id="UP001234989">
    <property type="component" value="Chromosome 5"/>
</dbReference>
<feature type="domain" description="Integrase zinc-binding" evidence="1">
    <location>
        <begin position="36"/>
        <end position="81"/>
    </location>
</feature>
<evidence type="ECO:0000259" key="1">
    <source>
        <dbReference type="Pfam" id="PF17921"/>
    </source>
</evidence>
<evidence type="ECO:0000313" key="3">
    <source>
        <dbReference type="Proteomes" id="UP001234989"/>
    </source>
</evidence>
<feature type="non-terminal residue" evidence="2">
    <location>
        <position position="1"/>
    </location>
</feature>